<proteinExistence type="predicted"/>
<protein>
    <submittedName>
        <fullName evidence="1">3338_t:CDS:1</fullName>
    </submittedName>
</protein>
<sequence>MSDNVAHALSGAAGGIISMALTYPLITVSSRLQVQKDNKAVESYKGGRDAIIKIIKREGFSGLYSGVNSAIFGIAITNGVYYYFYEWIKAVFEKSAKQKRPISVKESMISGAIAGALTAIITNPIWVVNTRMTTRKDSLDESIKSESGVKQMKAKRLGTISTVLKIIEEDGIPAFWQGVIPALILVINPIIQYTSFEQLKVQLEKIKKLGNLDFFLLGAVSKLIATTITYPYIVIKSRMQLRKSSKESSRYNSVMDGVRKIVQNEGYSVAIMSFFTKAVRTALSIRARAPARWYATEASGSSSGLRLSFVLPHQTIYKNVEVQQVNIAATSGDMGILASHVPSIEQLKPGVIEVIENANTTKKFFVSGGFAIINPNSSLDINVVEAFPLEEFSPEAIRTNLAEAQRTATSGSSEEERNIAKVEVEVLESLQSALGK</sequence>
<evidence type="ECO:0000313" key="2">
    <source>
        <dbReference type="Proteomes" id="UP000789920"/>
    </source>
</evidence>
<reference evidence="1" key="1">
    <citation type="submission" date="2021-06" db="EMBL/GenBank/DDBJ databases">
        <authorList>
            <person name="Kallberg Y."/>
            <person name="Tangrot J."/>
            <person name="Rosling A."/>
        </authorList>
    </citation>
    <scope>NUCLEOTIDE SEQUENCE</scope>
    <source>
        <strain evidence="1">MA461A</strain>
    </source>
</reference>
<comment type="caution">
    <text evidence="1">The sequence shown here is derived from an EMBL/GenBank/DDBJ whole genome shotgun (WGS) entry which is preliminary data.</text>
</comment>
<dbReference type="Proteomes" id="UP000789920">
    <property type="component" value="Unassembled WGS sequence"/>
</dbReference>
<accession>A0ACA9MJZ0</accession>
<gene>
    <name evidence="1" type="ORF">RPERSI_LOCUS5439</name>
</gene>
<keyword evidence="2" id="KW-1185">Reference proteome</keyword>
<name>A0ACA9MJZ0_9GLOM</name>
<dbReference type="EMBL" id="CAJVQC010008125">
    <property type="protein sequence ID" value="CAG8588500.1"/>
    <property type="molecule type" value="Genomic_DNA"/>
</dbReference>
<organism evidence="1 2">
    <name type="scientific">Racocetra persica</name>
    <dbReference type="NCBI Taxonomy" id="160502"/>
    <lineage>
        <taxon>Eukaryota</taxon>
        <taxon>Fungi</taxon>
        <taxon>Fungi incertae sedis</taxon>
        <taxon>Mucoromycota</taxon>
        <taxon>Glomeromycotina</taxon>
        <taxon>Glomeromycetes</taxon>
        <taxon>Diversisporales</taxon>
        <taxon>Gigasporaceae</taxon>
        <taxon>Racocetra</taxon>
    </lineage>
</organism>
<evidence type="ECO:0000313" key="1">
    <source>
        <dbReference type="EMBL" id="CAG8588500.1"/>
    </source>
</evidence>